<name>A0A381A065_9FLAO</name>
<dbReference type="EMBL" id="UFTJ01000005">
    <property type="protein sequence ID" value="SUV53220.1"/>
    <property type="molecule type" value="Genomic_DNA"/>
</dbReference>
<proteinExistence type="predicted"/>
<accession>A0A381A065</accession>
<organism evidence="2 3">
    <name type="scientific">Bergeyella zoohelcum</name>
    <dbReference type="NCBI Taxonomy" id="1015"/>
    <lineage>
        <taxon>Bacteria</taxon>
        <taxon>Pseudomonadati</taxon>
        <taxon>Bacteroidota</taxon>
        <taxon>Flavobacteriia</taxon>
        <taxon>Flavobacteriales</taxon>
        <taxon>Weeksellaceae</taxon>
        <taxon>Bergeyella</taxon>
    </lineage>
</organism>
<protein>
    <submittedName>
        <fullName evidence="2">Uncharacterized protein</fullName>
    </submittedName>
</protein>
<dbReference type="RefSeq" id="WP_002665237.1">
    <property type="nucleotide sequence ID" value="NZ_UFTJ01000005.1"/>
</dbReference>
<dbReference type="Proteomes" id="UP000255515">
    <property type="component" value="Unassembled WGS sequence"/>
</dbReference>
<gene>
    <name evidence="2" type="ORF">NCTC11661_02369</name>
</gene>
<keyword evidence="1" id="KW-1133">Transmembrane helix</keyword>
<keyword evidence="1" id="KW-0472">Membrane</keyword>
<feature type="transmembrane region" description="Helical" evidence="1">
    <location>
        <begin position="12"/>
        <end position="31"/>
    </location>
</feature>
<sequence length="133" mass="15390">MHKIDKEKLSKYFLISMGIFIVFAFLYGILITGPKFRERGRYTIGVFNKFSATKGGGYHVFYTYSVNEQSFRERGSASSRDFNDNDIGKRFLVKYVEGEEDLSNLLLQYPVPDSIKSAPPNGWKELPKWAKER</sequence>
<reference evidence="2 3" key="1">
    <citation type="submission" date="2018-06" db="EMBL/GenBank/DDBJ databases">
        <authorList>
            <consortium name="Pathogen Informatics"/>
            <person name="Doyle S."/>
        </authorList>
    </citation>
    <scope>NUCLEOTIDE SEQUENCE [LARGE SCALE GENOMIC DNA]</scope>
    <source>
        <strain evidence="2 3">NCTC11661</strain>
    </source>
</reference>
<evidence type="ECO:0000313" key="2">
    <source>
        <dbReference type="EMBL" id="SUV53220.1"/>
    </source>
</evidence>
<evidence type="ECO:0000313" key="3">
    <source>
        <dbReference type="Proteomes" id="UP000255515"/>
    </source>
</evidence>
<keyword evidence="1" id="KW-0812">Transmembrane</keyword>
<dbReference type="AlphaFoldDB" id="A0A381A065"/>
<evidence type="ECO:0000256" key="1">
    <source>
        <dbReference type="SAM" id="Phobius"/>
    </source>
</evidence>